<evidence type="ECO:0000256" key="1">
    <source>
        <dbReference type="SAM" id="MobiDB-lite"/>
    </source>
</evidence>
<protein>
    <submittedName>
        <fullName evidence="2">Uncharacterized protein</fullName>
    </submittedName>
</protein>
<organism evidence="2 3">
    <name type="scientific">Eleusine coracana subsp. coracana</name>
    <dbReference type="NCBI Taxonomy" id="191504"/>
    <lineage>
        <taxon>Eukaryota</taxon>
        <taxon>Viridiplantae</taxon>
        <taxon>Streptophyta</taxon>
        <taxon>Embryophyta</taxon>
        <taxon>Tracheophyta</taxon>
        <taxon>Spermatophyta</taxon>
        <taxon>Magnoliopsida</taxon>
        <taxon>Liliopsida</taxon>
        <taxon>Poales</taxon>
        <taxon>Poaceae</taxon>
        <taxon>PACMAD clade</taxon>
        <taxon>Chloridoideae</taxon>
        <taxon>Cynodonteae</taxon>
        <taxon>Eleusininae</taxon>
        <taxon>Eleusine</taxon>
    </lineage>
</organism>
<dbReference type="AlphaFoldDB" id="A0AAV5BZ68"/>
<keyword evidence="3" id="KW-1185">Reference proteome</keyword>
<gene>
    <name evidence="2" type="primary">ga07626</name>
    <name evidence="2" type="ORF">PR202_ga07626</name>
</gene>
<feature type="region of interest" description="Disordered" evidence="1">
    <location>
        <begin position="29"/>
        <end position="61"/>
    </location>
</feature>
<reference evidence="2" key="2">
    <citation type="submission" date="2021-12" db="EMBL/GenBank/DDBJ databases">
        <title>Resequencing data analysis of finger millet.</title>
        <authorList>
            <person name="Hatakeyama M."/>
            <person name="Aluri S."/>
            <person name="Balachadran M.T."/>
            <person name="Sivarajan S.R."/>
            <person name="Poveda L."/>
            <person name="Shimizu-Inatsugi R."/>
            <person name="Schlapbach R."/>
            <person name="Sreeman S.M."/>
            <person name="Shimizu K.K."/>
        </authorList>
    </citation>
    <scope>NUCLEOTIDE SEQUENCE</scope>
</reference>
<accession>A0AAV5BZ68</accession>
<sequence length="72" mass="7971">MNAMELRVAKRSQTSAVVRLGRVMLRRRSSSLDRRSTIRRHGTKTSVSGMSHMPRSTTSISSGFSFVLSSSV</sequence>
<reference evidence="2" key="1">
    <citation type="journal article" date="2018" name="DNA Res.">
        <title>Multiple hybrid de novo genome assembly of finger millet, an orphan allotetraploid crop.</title>
        <authorList>
            <person name="Hatakeyama M."/>
            <person name="Aluri S."/>
            <person name="Balachadran M.T."/>
            <person name="Sivarajan S.R."/>
            <person name="Patrignani A."/>
            <person name="Gruter S."/>
            <person name="Poveda L."/>
            <person name="Shimizu-Inatsugi R."/>
            <person name="Baeten J."/>
            <person name="Francoijs K.J."/>
            <person name="Nataraja K.N."/>
            <person name="Reddy Y.A.N."/>
            <person name="Phadnis S."/>
            <person name="Ravikumar R.L."/>
            <person name="Schlapbach R."/>
            <person name="Sreeman S.M."/>
            <person name="Shimizu K.K."/>
        </authorList>
    </citation>
    <scope>NUCLEOTIDE SEQUENCE</scope>
</reference>
<evidence type="ECO:0000313" key="2">
    <source>
        <dbReference type="EMBL" id="GJM91267.1"/>
    </source>
</evidence>
<feature type="compositionally biased region" description="Polar residues" evidence="1">
    <location>
        <begin position="44"/>
        <end position="58"/>
    </location>
</feature>
<proteinExistence type="predicted"/>
<dbReference type="Proteomes" id="UP001054889">
    <property type="component" value="Unassembled WGS sequence"/>
</dbReference>
<comment type="caution">
    <text evidence="2">The sequence shown here is derived from an EMBL/GenBank/DDBJ whole genome shotgun (WGS) entry which is preliminary data.</text>
</comment>
<name>A0AAV5BZ68_ELECO</name>
<dbReference type="EMBL" id="BQKI01000003">
    <property type="protein sequence ID" value="GJM91267.1"/>
    <property type="molecule type" value="Genomic_DNA"/>
</dbReference>
<evidence type="ECO:0000313" key="3">
    <source>
        <dbReference type="Proteomes" id="UP001054889"/>
    </source>
</evidence>